<evidence type="ECO:0000256" key="9">
    <source>
        <dbReference type="SAM" id="Phobius"/>
    </source>
</evidence>
<protein>
    <submittedName>
        <fullName evidence="10">NADH:ubiquinone oxidoreductase, Na translocating, B subunit</fullName>
    </submittedName>
</protein>
<proteinExistence type="predicted"/>
<evidence type="ECO:0000256" key="4">
    <source>
        <dbReference type="ARBA" id="ARBA00022643"/>
    </source>
</evidence>
<dbReference type="PANTHER" id="PTHR30578">
    <property type="entry name" value="ELECTRON TRANSPORT COMPLEX PROTEIN RNFD"/>
    <property type="match status" value="1"/>
</dbReference>
<feature type="transmembrane region" description="Helical" evidence="9">
    <location>
        <begin position="164"/>
        <end position="184"/>
    </location>
</feature>
<feature type="transmembrane region" description="Helical" evidence="9">
    <location>
        <begin position="191"/>
        <end position="210"/>
    </location>
</feature>
<keyword evidence="4" id="KW-0288">FMN</keyword>
<feature type="transmembrane region" description="Helical" evidence="9">
    <location>
        <begin position="216"/>
        <end position="234"/>
    </location>
</feature>
<evidence type="ECO:0000256" key="5">
    <source>
        <dbReference type="ARBA" id="ARBA00022692"/>
    </source>
</evidence>
<evidence type="ECO:0000256" key="3">
    <source>
        <dbReference type="ARBA" id="ARBA00022630"/>
    </source>
</evidence>
<evidence type="ECO:0000313" key="10">
    <source>
        <dbReference type="EMBL" id="ONN27439.1"/>
    </source>
</evidence>
<comment type="caution">
    <text evidence="10">The sequence shown here is derived from an EMBL/GenBank/DDBJ whole genome shotgun (WGS) entry which is preliminary data.</text>
</comment>
<keyword evidence="8 9" id="KW-0472">Membrane</keyword>
<evidence type="ECO:0000256" key="7">
    <source>
        <dbReference type="ARBA" id="ARBA00022989"/>
    </source>
</evidence>
<dbReference type="EMBL" id="LBFC01000015">
    <property type="protein sequence ID" value="ONN27439.1"/>
    <property type="molecule type" value="Genomic_DNA"/>
</dbReference>
<feature type="transmembrane region" description="Helical" evidence="9">
    <location>
        <begin position="12"/>
        <end position="43"/>
    </location>
</feature>
<dbReference type="Pfam" id="PF03116">
    <property type="entry name" value="NQR2_RnfD_RnfE"/>
    <property type="match status" value="1"/>
</dbReference>
<accession>A0ABX3IJG9</accession>
<dbReference type="Proteomes" id="UP000242616">
    <property type="component" value="Unassembled WGS sequence"/>
</dbReference>
<evidence type="ECO:0000313" key="11">
    <source>
        <dbReference type="Proteomes" id="UP000242616"/>
    </source>
</evidence>
<evidence type="ECO:0000256" key="6">
    <source>
        <dbReference type="ARBA" id="ARBA00022967"/>
    </source>
</evidence>
<reference evidence="10 11" key="1">
    <citation type="submission" date="2015-06" db="EMBL/GenBank/DDBJ databases">
        <title>Genome sequencing of Thermotogales isolates from hydrothermal vents.</title>
        <authorList>
            <person name="Haverkamp T.H."/>
            <person name="Kublanov I.V."/>
            <person name="Nesbo C.L."/>
        </authorList>
    </citation>
    <scope>NUCLEOTIDE SEQUENCE [LARGE SCALE GENOMIC DNA]</scope>
    <source>
        <strain evidence="11">ik275mar</strain>
    </source>
</reference>
<evidence type="ECO:0000256" key="8">
    <source>
        <dbReference type="ARBA" id="ARBA00023136"/>
    </source>
</evidence>
<keyword evidence="2" id="KW-0597">Phosphoprotein</keyword>
<dbReference type="PANTHER" id="PTHR30578:SF1">
    <property type="entry name" value="NA(+)-TRANSLOCATING NADH-QUINONE REDUCTASE SUBUNIT B"/>
    <property type="match status" value="1"/>
</dbReference>
<feature type="transmembrane region" description="Helical" evidence="9">
    <location>
        <begin position="75"/>
        <end position="95"/>
    </location>
</feature>
<organism evidence="10 11">
    <name type="scientific">Thermosipho affectus</name>
    <dbReference type="NCBI Taxonomy" id="660294"/>
    <lineage>
        <taxon>Bacteria</taxon>
        <taxon>Thermotogati</taxon>
        <taxon>Thermotogota</taxon>
        <taxon>Thermotogae</taxon>
        <taxon>Thermotogales</taxon>
        <taxon>Fervidobacteriaceae</taxon>
        <taxon>Thermosipho</taxon>
    </lineage>
</organism>
<dbReference type="RefSeq" id="WP_075665713.1">
    <property type="nucleotide sequence ID" value="NZ_LBFC01000015.1"/>
</dbReference>
<name>A0ABX3IJG9_9BACT</name>
<feature type="transmembrane region" description="Helical" evidence="9">
    <location>
        <begin position="107"/>
        <end position="127"/>
    </location>
</feature>
<gene>
    <name evidence="10" type="ORF">XJ44_03755</name>
</gene>
<feature type="transmembrane region" description="Helical" evidence="9">
    <location>
        <begin position="246"/>
        <end position="263"/>
    </location>
</feature>
<evidence type="ECO:0000256" key="1">
    <source>
        <dbReference type="ARBA" id="ARBA00022448"/>
    </source>
</evidence>
<sequence>MFQKQPMMRRMLYALIPIYVYAFLFYGFRLIFLSVFVFIFGVLTEYFFEKRKGKKVTEAVLVSCMLYTLSLPPNISWWMAVIGIVFGIAIAKEAYGGFGRNVFNPAITGRLFIYITFPSYMTSGWMLPRFGFFGSDVVTSATPLEILRSGGVVNLKDLFFGFRAGSFGEGAIFLIILGAIYLVVTKTASFRIMLSTFLSASALILVFDLFLGKMDFWSAILSGSLVFVSVFIATDPVTAPKNKKAQLIYGVIIGVSIVVIRSFSLFSEGTSFAVLLGNTFAPLLDFLTKKVKK</sequence>
<keyword evidence="11" id="KW-1185">Reference proteome</keyword>
<keyword evidence="7 9" id="KW-1133">Transmembrane helix</keyword>
<keyword evidence="1" id="KW-0813">Transport</keyword>
<keyword evidence="3" id="KW-0285">Flavoprotein</keyword>
<dbReference type="InterPro" id="IPR004338">
    <property type="entry name" value="NqrB/RnfD"/>
</dbReference>
<keyword evidence="5 9" id="KW-0812">Transmembrane</keyword>
<keyword evidence="6" id="KW-1278">Translocase</keyword>
<evidence type="ECO:0000256" key="2">
    <source>
        <dbReference type="ARBA" id="ARBA00022553"/>
    </source>
</evidence>